<keyword evidence="1" id="KW-1133">Transmembrane helix</keyword>
<accession>A0A7C5EMP7</accession>
<feature type="transmembrane region" description="Helical" evidence="1">
    <location>
        <begin position="311"/>
        <end position="335"/>
    </location>
</feature>
<feature type="transmembrane region" description="Helical" evidence="1">
    <location>
        <begin position="434"/>
        <end position="455"/>
    </location>
</feature>
<reference evidence="2" key="1">
    <citation type="journal article" date="2020" name="mSystems">
        <title>Genome- and Community-Level Interaction Insights into Carbon Utilization and Element Cycling Functions of Hydrothermarchaeota in Hydrothermal Sediment.</title>
        <authorList>
            <person name="Zhou Z."/>
            <person name="Liu Y."/>
            <person name="Xu W."/>
            <person name="Pan J."/>
            <person name="Luo Z.H."/>
            <person name="Li M."/>
        </authorList>
    </citation>
    <scope>NUCLEOTIDE SEQUENCE [LARGE SCALE GENOMIC DNA]</scope>
    <source>
        <strain evidence="2">SpSt-853</strain>
    </source>
</reference>
<dbReference type="EMBL" id="DTKJ01000058">
    <property type="protein sequence ID" value="HGZ12256.1"/>
    <property type="molecule type" value="Genomic_DNA"/>
</dbReference>
<proteinExistence type="predicted"/>
<feature type="transmembrane region" description="Helical" evidence="1">
    <location>
        <begin position="400"/>
        <end position="422"/>
    </location>
</feature>
<evidence type="ECO:0000313" key="2">
    <source>
        <dbReference type="EMBL" id="HGZ12256.1"/>
    </source>
</evidence>
<evidence type="ECO:0000256" key="1">
    <source>
        <dbReference type="SAM" id="Phobius"/>
    </source>
</evidence>
<protein>
    <submittedName>
        <fullName evidence="2">Uncharacterized protein</fullName>
    </submittedName>
</protein>
<dbReference type="Pfam" id="PF13440">
    <property type="entry name" value="Polysacc_synt_3"/>
    <property type="match status" value="1"/>
</dbReference>
<organism evidence="2">
    <name type="scientific">Desulfobacca acetoxidans</name>
    <dbReference type="NCBI Taxonomy" id="60893"/>
    <lineage>
        <taxon>Bacteria</taxon>
        <taxon>Pseudomonadati</taxon>
        <taxon>Thermodesulfobacteriota</taxon>
        <taxon>Desulfobaccia</taxon>
        <taxon>Desulfobaccales</taxon>
        <taxon>Desulfobaccaceae</taxon>
        <taxon>Desulfobacca</taxon>
    </lineage>
</organism>
<feature type="transmembrane region" description="Helical" evidence="1">
    <location>
        <begin position="133"/>
        <end position="153"/>
    </location>
</feature>
<feature type="transmembrane region" description="Helical" evidence="1">
    <location>
        <begin position="40"/>
        <end position="64"/>
    </location>
</feature>
<feature type="transmembrane region" description="Helical" evidence="1">
    <location>
        <begin position="236"/>
        <end position="258"/>
    </location>
</feature>
<sequence length="499" mass="53870">MSNLEPPENCREQAQAEDAVGRKIALNTMLLGATEFLTRFLSLALIILVARFLGAAALGIYAFALSLTRIGEIFLNFGLDRYLQREAAREPGAVGPLFAQVFVFKTGLSLVVLAVIFGFSWTLVQDPLKRQVLGLLTLALLFRGHTVSAASFFRARQKAAYEAGVVITFRLLYGLTGVAALWAGQGLLTLVLLETTAQAGACLVALWLFWSRLASPWHRVTWGDLGRLVKAAHSFFLLRVLLTLANSTPFVLLSWLAGDLATGFYAAALRLTSAFDFLPEAFSGSFLPALSRQVRESWQSFVSVFQYYFKYLLILGLGLAAGLGSLAPGLIPLVFGSPFQPAVPVLTLLALALALEFVNLSCSNALIALNEEKALLWSFSCLVLGQVIFNLWFIPVLGATGAAIAALLAEFLVLLLQLRALGRHRLASLALGSLAWRPLGAGIVSFLGGALLTRAQLPLPWSLPLTGLFFLVALMANGALSRHELKTLKAWAGGRTHEA</sequence>
<feature type="transmembrane region" description="Helical" evidence="1">
    <location>
        <begin position="341"/>
        <end position="362"/>
    </location>
</feature>
<feature type="transmembrane region" description="Helical" evidence="1">
    <location>
        <begin position="190"/>
        <end position="210"/>
    </location>
</feature>
<keyword evidence="1" id="KW-0812">Transmembrane</keyword>
<gene>
    <name evidence="2" type="ORF">ENW48_08555</name>
</gene>
<feature type="transmembrane region" description="Helical" evidence="1">
    <location>
        <begin position="165"/>
        <end position="184"/>
    </location>
</feature>
<feature type="transmembrane region" description="Helical" evidence="1">
    <location>
        <begin position="374"/>
        <end position="394"/>
    </location>
</feature>
<comment type="caution">
    <text evidence="2">The sequence shown here is derived from an EMBL/GenBank/DDBJ whole genome shotgun (WGS) entry which is preliminary data.</text>
</comment>
<dbReference type="AlphaFoldDB" id="A0A7C5EMP7"/>
<dbReference type="InterPro" id="IPR052556">
    <property type="entry name" value="PolySynth_Transporter"/>
</dbReference>
<feature type="transmembrane region" description="Helical" evidence="1">
    <location>
        <begin position="97"/>
        <end position="121"/>
    </location>
</feature>
<dbReference type="PANTHER" id="PTHR43424:SF1">
    <property type="entry name" value="LOCUS PUTATIVE PROTEIN 1-RELATED"/>
    <property type="match status" value="1"/>
</dbReference>
<feature type="transmembrane region" description="Helical" evidence="1">
    <location>
        <begin position="461"/>
        <end position="480"/>
    </location>
</feature>
<keyword evidence="1" id="KW-0472">Membrane</keyword>
<dbReference type="PANTHER" id="PTHR43424">
    <property type="entry name" value="LOCUS PUTATIVE PROTEIN 1-RELATED"/>
    <property type="match status" value="1"/>
</dbReference>
<name>A0A7C5EMP7_9BACT</name>